<evidence type="ECO:0000256" key="13">
    <source>
        <dbReference type="PIRSR" id="PIRSR602401-1"/>
    </source>
</evidence>
<dbReference type="GO" id="GO:0005789">
    <property type="term" value="C:endoplasmic reticulum membrane"/>
    <property type="evidence" value="ECO:0007669"/>
    <property type="project" value="UniProtKB-SubCell"/>
</dbReference>
<keyword evidence="8" id="KW-0492">Microsome</keyword>
<reference evidence="16 17" key="1">
    <citation type="journal article" date="2008" name="Nature">
        <title>The genome of the model beetle and pest Tribolium castaneum.</title>
        <authorList>
            <consortium name="Tribolium Genome Sequencing Consortium"/>
            <person name="Richards S."/>
            <person name="Gibbs R.A."/>
            <person name="Weinstock G.M."/>
            <person name="Brown S.J."/>
            <person name="Denell R."/>
            <person name="Beeman R.W."/>
            <person name="Gibbs R."/>
            <person name="Beeman R.W."/>
            <person name="Brown S.J."/>
            <person name="Bucher G."/>
            <person name="Friedrich M."/>
            <person name="Grimmelikhuijzen C.J."/>
            <person name="Klingler M."/>
            <person name="Lorenzen M."/>
            <person name="Richards S."/>
            <person name="Roth S."/>
            <person name="Schroder R."/>
            <person name="Tautz D."/>
            <person name="Zdobnov E.M."/>
            <person name="Muzny D."/>
            <person name="Gibbs R.A."/>
            <person name="Weinstock G.M."/>
            <person name="Attaway T."/>
            <person name="Bell S."/>
            <person name="Buhay C.J."/>
            <person name="Chandrabose M.N."/>
            <person name="Chavez D."/>
            <person name="Clerk-Blankenburg K.P."/>
            <person name="Cree A."/>
            <person name="Dao M."/>
            <person name="Davis C."/>
            <person name="Chacko J."/>
            <person name="Dinh H."/>
            <person name="Dugan-Rocha S."/>
            <person name="Fowler G."/>
            <person name="Garner T.T."/>
            <person name="Garnes J."/>
            <person name="Gnirke A."/>
            <person name="Hawes A."/>
            <person name="Hernandez J."/>
            <person name="Hines S."/>
            <person name="Holder M."/>
            <person name="Hume J."/>
            <person name="Jhangiani S.N."/>
            <person name="Joshi V."/>
            <person name="Khan Z.M."/>
            <person name="Jackson L."/>
            <person name="Kovar C."/>
            <person name="Kowis A."/>
            <person name="Lee S."/>
            <person name="Lewis L.R."/>
            <person name="Margolis J."/>
            <person name="Morgan M."/>
            <person name="Nazareth L.V."/>
            <person name="Nguyen N."/>
            <person name="Okwuonu G."/>
            <person name="Parker D."/>
            <person name="Richards S."/>
            <person name="Ruiz S.J."/>
            <person name="Santibanez J."/>
            <person name="Savard J."/>
            <person name="Scherer S.E."/>
            <person name="Schneider B."/>
            <person name="Sodergren E."/>
            <person name="Tautz D."/>
            <person name="Vattahil S."/>
            <person name="Villasana D."/>
            <person name="White C.S."/>
            <person name="Wright R."/>
            <person name="Park Y."/>
            <person name="Beeman R.W."/>
            <person name="Lord J."/>
            <person name="Oppert B."/>
            <person name="Lorenzen M."/>
            <person name="Brown S."/>
            <person name="Wang L."/>
            <person name="Savard J."/>
            <person name="Tautz D."/>
            <person name="Richards S."/>
            <person name="Weinstock G."/>
            <person name="Gibbs R.A."/>
            <person name="Liu Y."/>
            <person name="Worley K."/>
            <person name="Weinstock G."/>
            <person name="Elsik C.G."/>
            <person name="Reese J.T."/>
            <person name="Elhaik E."/>
            <person name="Landan G."/>
            <person name="Graur D."/>
            <person name="Arensburger P."/>
            <person name="Atkinson P."/>
            <person name="Beeman R.W."/>
            <person name="Beidler J."/>
            <person name="Brown S.J."/>
            <person name="Demuth J.P."/>
            <person name="Drury D.W."/>
            <person name="Du Y.Z."/>
            <person name="Fujiwara H."/>
            <person name="Lorenzen M."/>
            <person name="Maselli V."/>
            <person name="Osanai M."/>
            <person name="Park Y."/>
            <person name="Robertson H.M."/>
            <person name="Tu Z."/>
            <person name="Wang J.J."/>
            <person name="Wang S."/>
            <person name="Richards S."/>
            <person name="Song H."/>
            <person name="Zhang L."/>
            <person name="Sodergren E."/>
            <person name="Werner D."/>
            <person name="Stanke M."/>
            <person name="Morgenstern B."/>
            <person name="Solovyev V."/>
            <person name="Kosarev P."/>
            <person name="Brown G."/>
            <person name="Chen H.C."/>
            <person name="Ermolaeva O."/>
            <person name="Hlavina W."/>
            <person name="Kapustin Y."/>
            <person name="Kiryutin B."/>
            <person name="Kitts P."/>
            <person name="Maglott D."/>
            <person name="Pruitt K."/>
            <person name="Sapojnikov V."/>
            <person name="Souvorov A."/>
            <person name="Mackey A.J."/>
            <person name="Waterhouse R.M."/>
            <person name="Wyder S."/>
            <person name="Zdobnov E.M."/>
            <person name="Zdobnov E.M."/>
            <person name="Wyder S."/>
            <person name="Kriventseva E.V."/>
            <person name="Kadowaki T."/>
            <person name="Bork P."/>
            <person name="Aranda M."/>
            <person name="Bao R."/>
            <person name="Beermann A."/>
            <person name="Berns N."/>
            <person name="Bolognesi R."/>
            <person name="Bonneton F."/>
            <person name="Bopp D."/>
            <person name="Brown S.J."/>
            <person name="Bucher G."/>
            <person name="Butts T."/>
            <person name="Chaumot A."/>
            <person name="Denell R.E."/>
            <person name="Ferrier D.E."/>
            <person name="Friedrich M."/>
            <person name="Gordon C.M."/>
            <person name="Jindra M."/>
            <person name="Klingler M."/>
            <person name="Lan Q."/>
            <person name="Lattorff H.M."/>
            <person name="Laudet V."/>
            <person name="von Levetsow C."/>
            <person name="Liu Z."/>
            <person name="Lutz R."/>
            <person name="Lynch J.A."/>
            <person name="da Fonseca R.N."/>
            <person name="Posnien N."/>
            <person name="Reuter R."/>
            <person name="Roth S."/>
            <person name="Savard J."/>
            <person name="Schinko J.B."/>
            <person name="Schmitt C."/>
            <person name="Schoppmeier M."/>
            <person name="Schroder R."/>
            <person name="Shippy T.D."/>
            <person name="Simonnet F."/>
            <person name="Marques-Souza H."/>
            <person name="Tautz D."/>
            <person name="Tomoyasu Y."/>
            <person name="Trauner J."/>
            <person name="Van der Zee M."/>
            <person name="Vervoort M."/>
            <person name="Wittkopp N."/>
            <person name="Wimmer E.A."/>
            <person name="Yang X."/>
            <person name="Jones A.K."/>
            <person name="Sattelle D.B."/>
            <person name="Ebert P.R."/>
            <person name="Nelson D."/>
            <person name="Scott J.G."/>
            <person name="Beeman R.W."/>
            <person name="Muthukrishnan S."/>
            <person name="Kramer K.J."/>
            <person name="Arakane Y."/>
            <person name="Beeman R.W."/>
            <person name="Zhu Q."/>
            <person name="Hogenkamp D."/>
            <person name="Dixit R."/>
            <person name="Oppert B."/>
            <person name="Jiang H."/>
            <person name="Zou Z."/>
            <person name="Marshall J."/>
            <person name="Elpidina E."/>
            <person name="Vinokurov K."/>
            <person name="Oppert C."/>
            <person name="Zou Z."/>
            <person name="Evans J."/>
            <person name="Lu Z."/>
            <person name="Zhao P."/>
            <person name="Sumathipala N."/>
            <person name="Altincicek B."/>
            <person name="Vilcinskas A."/>
            <person name="Williams M."/>
            <person name="Hultmark D."/>
            <person name="Hetru C."/>
            <person name="Jiang H."/>
            <person name="Grimmelikhuijzen C.J."/>
            <person name="Hauser F."/>
            <person name="Cazzamali G."/>
            <person name="Williamson M."/>
            <person name="Park Y."/>
            <person name="Li B."/>
            <person name="Tanaka Y."/>
            <person name="Predel R."/>
            <person name="Neupert S."/>
            <person name="Schachtner J."/>
            <person name="Verleyen P."/>
            <person name="Raible F."/>
            <person name="Bork P."/>
            <person name="Friedrich M."/>
            <person name="Walden K.K."/>
            <person name="Robertson H.M."/>
            <person name="Angeli S."/>
            <person name="Foret S."/>
            <person name="Bucher G."/>
            <person name="Schuetz S."/>
            <person name="Maleszka R."/>
            <person name="Wimmer E.A."/>
            <person name="Beeman R.W."/>
            <person name="Lorenzen M."/>
            <person name="Tomoyasu Y."/>
            <person name="Miller S.C."/>
            <person name="Grossmann D."/>
            <person name="Bucher G."/>
        </authorList>
    </citation>
    <scope>NUCLEOTIDE SEQUENCE [LARGE SCALE GENOMIC DNA]</scope>
    <source>
        <strain evidence="16 17">Georgia GA2</strain>
    </source>
</reference>
<comment type="cofactor">
    <cofactor evidence="1 13">
        <name>heme</name>
        <dbReference type="ChEBI" id="CHEBI:30413"/>
    </cofactor>
</comment>
<comment type="subcellular location">
    <subcellularLocation>
        <location evidence="3">Endoplasmic reticulum membrane</location>
        <topology evidence="3">Peripheral membrane protein</topology>
    </subcellularLocation>
    <subcellularLocation>
        <location evidence="2">Microsome membrane</location>
        <topology evidence="2">Peripheral membrane protein</topology>
    </subcellularLocation>
</comment>
<dbReference type="Gene3D" id="1.10.630.10">
    <property type="entry name" value="Cytochrome P450"/>
    <property type="match status" value="2"/>
</dbReference>
<dbReference type="InterPro" id="IPR001128">
    <property type="entry name" value="Cyt_P450"/>
</dbReference>
<keyword evidence="5 13" id="KW-0349">Heme</keyword>
<evidence type="ECO:0000256" key="9">
    <source>
        <dbReference type="ARBA" id="ARBA00023002"/>
    </source>
</evidence>
<comment type="similarity">
    <text evidence="4 14">Belongs to the cytochrome P450 family.</text>
</comment>
<evidence type="ECO:0000256" key="8">
    <source>
        <dbReference type="ARBA" id="ARBA00022848"/>
    </source>
</evidence>
<dbReference type="PROSITE" id="PS00086">
    <property type="entry name" value="CYTOCHROME_P450"/>
    <property type="match status" value="1"/>
</dbReference>
<dbReference type="FunCoup" id="D6WFT7">
    <property type="interactions" value="52"/>
</dbReference>
<dbReference type="SUPFAM" id="SSF48264">
    <property type="entry name" value="Cytochrome P450"/>
    <property type="match status" value="2"/>
</dbReference>
<keyword evidence="12 15" id="KW-0472">Membrane</keyword>
<evidence type="ECO:0000256" key="14">
    <source>
        <dbReference type="RuleBase" id="RU000461"/>
    </source>
</evidence>
<keyword evidence="6 13" id="KW-0479">Metal-binding</keyword>
<dbReference type="PANTHER" id="PTHR24292:SF54">
    <property type="entry name" value="CYP9F3-RELATED"/>
    <property type="match status" value="1"/>
</dbReference>
<evidence type="ECO:0000256" key="7">
    <source>
        <dbReference type="ARBA" id="ARBA00022824"/>
    </source>
</evidence>
<dbReference type="Proteomes" id="UP000007266">
    <property type="component" value="Linkage group 3"/>
</dbReference>
<dbReference type="Pfam" id="PF00067">
    <property type="entry name" value="p450"/>
    <property type="match status" value="1"/>
</dbReference>
<reference evidence="16 17" key="2">
    <citation type="journal article" date="2010" name="Nucleic Acids Res.">
        <title>BeetleBase in 2010: revisions to provide comprehensive genomic information for Tribolium castaneum.</title>
        <authorList>
            <person name="Kim H.S."/>
            <person name="Murphy T."/>
            <person name="Xia J."/>
            <person name="Caragea D."/>
            <person name="Park Y."/>
            <person name="Beeman R.W."/>
            <person name="Lorenzen M.D."/>
            <person name="Butcher S."/>
            <person name="Manak J.R."/>
            <person name="Brown S.J."/>
        </authorList>
    </citation>
    <scope>GENOME REANNOTATION</scope>
    <source>
        <strain evidence="16 17">Georgia GA2</strain>
    </source>
</reference>
<dbReference type="CDD" id="cd11056">
    <property type="entry name" value="CYP6-like"/>
    <property type="match status" value="1"/>
</dbReference>
<dbReference type="HOGENOM" id="CLU_001570_5_2_1"/>
<evidence type="ECO:0000256" key="2">
    <source>
        <dbReference type="ARBA" id="ARBA00004174"/>
    </source>
</evidence>
<evidence type="ECO:0000256" key="1">
    <source>
        <dbReference type="ARBA" id="ARBA00001971"/>
    </source>
</evidence>
<evidence type="ECO:0000256" key="15">
    <source>
        <dbReference type="SAM" id="Phobius"/>
    </source>
</evidence>
<evidence type="ECO:0000313" key="17">
    <source>
        <dbReference type="Proteomes" id="UP000007266"/>
    </source>
</evidence>
<dbReference type="PRINTS" id="PR00385">
    <property type="entry name" value="P450"/>
</dbReference>
<dbReference type="InterPro" id="IPR036396">
    <property type="entry name" value="Cyt_P450_sf"/>
</dbReference>
<dbReference type="AlphaFoldDB" id="D6WFT7"/>
<dbReference type="GO" id="GO:0004497">
    <property type="term" value="F:monooxygenase activity"/>
    <property type="evidence" value="ECO:0007669"/>
    <property type="project" value="UniProtKB-KW"/>
</dbReference>
<dbReference type="InParanoid" id="D6WFT7"/>
<evidence type="ECO:0000256" key="4">
    <source>
        <dbReference type="ARBA" id="ARBA00010617"/>
    </source>
</evidence>
<feature type="binding site" description="axial binding residue" evidence="13">
    <location>
        <position position="534"/>
    </location>
    <ligand>
        <name>heme</name>
        <dbReference type="ChEBI" id="CHEBI:30413"/>
    </ligand>
    <ligandPart>
        <name>Fe</name>
        <dbReference type="ChEBI" id="CHEBI:18248"/>
    </ligandPart>
</feature>
<keyword evidence="11 14" id="KW-0503">Monooxygenase</keyword>
<protein>
    <submittedName>
        <fullName evidence="16">Cytochrome P450 9AC1</fullName>
    </submittedName>
</protein>
<dbReference type="FunFam" id="1.10.630.10:FF:000042">
    <property type="entry name" value="Cytochrome P450"/>
    <property type="match status" value="1"/>
</dbReference>
<sequence length="589" mass="68607">MFILVAFLIPLLGITGTIYLGIFCAIFGYFYYYVKRQQNVWHQKGIKYCKPKFLLGSLEIIRSKSLAQIIQELYNAFPEERYHGFYQFLLPTLIIKDPDLIKQITIKDFDHFVNHRRFVNADDDPFWNETWIHHYSPETKQQSKQWTAKGEPVPKKAKTLRSAGKVSIGMLRKNALARPETFQFILVFARRDEKWRDMRATLSPSFTSSKMRIMFELMDECAREFVQHFKSQNSDTVELEMKDTLRRFTNDVIASTAFGLKINSLKDRKNEFLLMGAAATDFGYIRTMKFLLYTLSPKLCQLLKMKIIPTKVADFFTVIIKDTIKKRKEKNIIRPDMIHLLLEAQKGRQHPEEHLDIDEGFSSVSESKLTKPNEKLEITTEDIISQALIFFLAGFDTVSTLLNFLFYELAVNPDVQTRLRTEIQSVDEKITYETLLKLKYLDMVMSEALRKWPPAIATDREVAKNYTIEPTKPDEKPLLLEEGMLCSIPICAIHRDEKYYPEPEKFDPERFNDENKHKINPLTFIPFGAGPRNCIGSRFALLESKLLVFHVVKNFEIVPIDKTLIPLVMDKYQINWSVKGGTWLGLKNI</sequence>
<keyword evidence="15" id="KW-0812">Transmembrane</keyword>
<dbReference type="InterPro" id="IPR017972">
    <property type="entry name" value="Cyt_P450_CS"/>
</dbReference>
<dbReference type="InterPro" id="IPR050476">
    <property type="entry name" value="Insect_CytP450_Detox"/>
</dbReference>
<dbReference type="GO" id="GO:0016705">
    <property type="term" value="F:oxidoreductase activity, acting on paired donors, with incorporation or reduction of molecular oxygen"/>
    <property type="evidence" value="ECO:0007669"/>
    <property type="project" value="InterPro"/>
</dbReference>
<name>D6WFT7_TRICA</name>
<evidence type="ECO:0000256" key="5">
    <source>
        <dbReference type="ARBA" id="ARBA00022617"/>
    </source>
</evidence>
<keyword evidence="17" id="KW-1185">Reference proteome</keyword>
<evidence type="ECO:0000256" key="12">
    <source>
        <dbReference type="ARBA" id="ARBA00023136"/>
    </source>
</evidence>
<evidence type="ECO:0000256" key="6">
    <source>
        <dbReference type="ARBA" id="ARBA00022723"/>
    </source>
</evidence>
<feature type="transmembrane region" description="Helical" evidence="15">
    <location>
        <begin position="6"/>
        <end position="34"/>
    </location>
</feature>
<organism evidence="16 17">
    <name type="scientific">Tribolium castaneum</name>
    <name type="common">Red flour beetle</name>
    <dbReference type="NCBI Taxonomy" id="7070"/>
    <lineage>
        <taxon>Eukaryota</taxon>
        <taxon>Metazoa</taxon>
        <taxon>Ecdysozoa</taxon>
        <taxon>Arthropoda</taxon>
        <taxon>Hexapoda</taxon>
        <taxon>Insecta</taxon>
        <taxon>Pterygota</taxon>
        <taxon>Neoptera</taxon>
        <taxon>Endopterygota</taxon>
        <taxon>Coleoptera</taxon>
        <taxon>Polyphaga</taxon>
        <taxon>Cucujiformia</taxon>
        <taxon>Tenebrionidae</taxon>
        <taxon>Tenebrionidae incertae sedis</taxon>
        <taxon>Tribolium</taxon>
    </lineage>
</organism>
<evidence type="ECO:0000313" key="16">
    <source>
        <dbReference type="EMBL" id="EFA01242.2"/>
    </source>
</evidence>
<accession>D6WFT7</accession>
<dbReference type="GO" id="GO:0020037">
    <property type="term" value="F:heme binding"/>
    <property type="evidence" value="ECO:0007669"/>
    <property type="project" value="InterPro"/>
</dbReference>
<dbReference type="PRINTS" id="PR00463">
    <property type="entry name" value="EP450I"/>
</dbReference>
<keyword evidence="10 13" id="KW-0408">Iron</keyword>
<keyword evidence="9 14" id="KW-0560">Oxidoreductase</keyword>
<dbReference type="InterPro" id="IPR002401">
    <property type="entry name" value="Cyt_P450_E_grp-I"/>
</dbReference>
<proteinExistence type="inferred from homology"/>
<dbReference type="EMBL" id="KQ971319">
    <property type="protein sequence ID" value="EFA01242.2"/>
    <property type="molecule type" value="Genomic_DNA"/>
</dbReference>
<keyword evidence="7" id="KW-0256">Endoplasmic reticulum</keyword>
<gene>
    <name evidence="16" type="primary">AUGUSTUS-3.0.2_01546</name>
    <name evidence="16" type="ORF">TcasGA2_TC001546</name>
</gene>
<dbReference type="PANTHER" id="PTHR24292">
    <property type="entry name" value="CYTOCHROME P450"/>
    <property type="match status" value="1"/>
</dbReference>
<evidence type="ECO:0000256" key="3">
    <source>
        <dbReference type="ARBA" id="ARBA00004406"/>
    </source>
</evidence>
<evidence type="ECO:0000256" key="10">
    <source>
        <dbReference type="ARBA" id="ARBA00023004"/>
    </source>
</evidence>
<dbReference type="GO" id="GO:0005506">
    <property type="term" value="F:iron ion binding"/>
    <property type="evidence" value="ECO:0007669"/>
    <property type="project" value="InterPro"/>
</dbReference>
<keyword evidence="15" id="KW-1133">Transmembrane helix</keyword>
<dbReference type="OMA" id="CKSAQGY"/>
<evidence type="ECO:0000256" key="11">
    <source>
        <dbReference type="ARBA" id="ARBA00023033"/>
    </source>
</evidence>